<gene>
    <name evidence="1" type="ORF">QFC20_004510</name>
</gene>
<reference evidence="1" key="1">
    <citation type="submission" date="2023-04" db="EMBL/GenBank/DDBJ databases">
        <title>Draft Genome sequencing of Naganishia species isolated from polar environments using Oxford Nanopore Technology.</title>
        <authorList>
            <person name="Leo P."/>
            <person name="Venkateswaran K."/>
        </authorList>
    </citation>
    <scope>NUCLEOTIDE SEQUENCE</scope>
    <source>
        <strain evidence="1">MNA-CCFEE 5262</strain>
    </source>
</reference>
<keyword evidence="2" id="KW-1185">Reference proteome</keyword>
<comment type="caution">
    <text evidence="1">The sequence shown here is derived from an EMBL/GenBank/DDBJ whole genome shotgun (WGS) entry which is preliminary data.</text>
</comment>
<evidence type="ECO:0000313" key="2">
    <source>
        <dbReference type="Proteomes" id="UP001230649"/>
    </source>
</evidence>
<proteinExistence type="predicted"/>
<dbReference type="Proteomes" id="UP001230649">
    <property type="component" value="Unassembled WGS sequence"/>
</dbReference>
<evidence type="ECO:0000313" key="1">
    <source>
        <dbReference type="EMBL" id="KAJ9104374.1"/>
    </source>
</evidence>
<protein>
    <submittedName>
        <fullName evidence="1">Uncharacterized protein</fullName>
    </submittedName>
</protein>
<organism evidence="1 2">
    <name type="scientific">Naganishia adeliensis</name>
    <dbReference type="NCBI Taxonomy" id="92952"/>
    <lineage>
        <taxon>Eukaryota</taxon>
        <taxon>Fungi</taxon>
        <taxon>Dikarya</taxon>
        <taxon>Basidiomycota</taxon>
        <taxon>Agaricomycotina</taxon>
        <taxon>Tremellomycetes</taxon>
        <taxon>Filobasidiales</taxon>
        <taxon>Filobasidiaceae</taxon>
        <taxon>Naganishia</taxon>
    </lineage>
</organism>
<dbReference type="EMBL" id="JASBWS010000053">
    <property type="protein sequence ID" value="KAJ9104374.1"/>
    <property type="molecule type" value="Genomic_DNA"/>
</dbReference>
<name>A0ACC2VZ87_9TREE</name>
<accession>A0ACC2VZ87</accession>
<sequence length="627" mass="66781">MSKFLANLSEKAQASGLYKPANAAHPTGDPNSGHGTHGSSSKNKFVAQFESSPTVANLTHQLRAFQQQHLNPLASPSTKSIQLAITAQKGIALDQDTLSRDLTLLAKEQDGWLKTLSVNGLPPAAQGVASDTASIASATTSADAALYDAPPTQTLYGLTHQLSSLHKLLSTRLLDARTPLKDLRNLQTDIEDREVKLRDAKKRHSKASSTTSAVDLEEQMERLEGEIKELSYGLKGKREDAAKHGQRKVWESYQEFAKGLLVLSHAAHELIDMMPESAHVGEKIPAGVQQERVRNIEEGVRRSLGGLDGGWKISVDDTVLSRQRSASPKMHHTRSSSFSRGTPSPSSSGRYIAPTIPQHVVEIEEKPVSADVIAAYPSSHLNTDPAPLPGTSPSGYGGPHVVPGATGLTAPMPAMHRHHSSFDKPIDSSPIYVPGADTSALSGSAVETGSPARTHSPLRDSTTPAELAQHPTVAETGVPIVTHNPGPSKGQLERRGAPQQGEDIVKLGSFGSADAPKPNVAAPDYQRQSSMPGAYGSYEDQVQGDAHGVPPAYSSTHGHEQSQHKVFAPPPPTHEGGILPPPQHPATLGAPGHAPNPFVDPTAAELQGMTPREQAEYQLRQKGYRAE</sequence>